<dbReference type="PIRSF" id="PIRSF000097">
    <property type="entry name" value="AKR"/>
    <property type="match status" value="1"/>
</dbReference>
<organism evidence="6 7">
    <name type="scientific">Hyphopichia burtonii NRRL Y-1933</name>
    <dbReference type="NCBI Taxonomy" id="984485"/>
    <lineage>
        <taxon>Eukaryota</taxon>
        <taxon>Fungi</taxon>
        <taxon>Dikarya</taxon>
        <taxon>Ascomycota</taxon>
        <taxon>Saccharomycotina</taxon>
        <taxon>Pichiomycetes</taxon>
        <taxon>Debaryomycetaceae</taxon>
        <taxon>Hyphopichia</taxon>
    </lineage>
</organism>
<reference evidence="7" key="1">
    <citation type="submission" date="2016-05" db="EMBL/GenBank/DDBJ databases">
        <title>Comparative genomics of biotechnologically important yeasts.</title>
        <authorList>
            <consortium name="DOE Joint Genome Institute"/>
            <person name="Riley R."/>
            <person name="Haridas S."/>
            <person name="Wolfe K.H."/>
            <person name="Lopes M.R."/>
            <person name="Hittinger C.T."/>
            <person name="Goker M."/>
            <person name="Salamov A."/>
            <person name="Wisecaver J."/>
            <person name="Long T.M."/>
            <person name="Aerts A.L."/>
            <person name="Barry K."/>
            <person name="Choi C."/>
            <person name="Clum A."/>
            <person name="Coughlan A.Y."/>
            <person name="Deshpande S."/>
            <person name="Douglass A.P."/>
            <person name="Hanson S.J."/>
            <person name="Klenk H.-P."/>
            <person name="Labutti K."/>
            <person name="Lapidus A."/>
            <person name="Lindquist E."/>
            <person name="Lipzen A."/>
            <person name="Meier-Kolthoff J.P."/>
            <person name="Ohm R.A."/>
            <person name="Otillar R.P."/>
            <person name="Pangilinan J."/>
            <person name="Peng Y."/>
            <person name="Rokas A."/>
            <person name="Rosa C.A."/>
            <person name="Scheuner C."/>
            <person name="Sibirny A.A."/>
            <person name="Slot J.C."/>
            <person name="Stielow J.B."/>
            <person name="Sun H."/>
            <person name="Kurtzman C.P."/>
            <person name="Blackwell M."/>
            <person name="Grigoriev I.V."/>
            <person name="Jeffries T.W."/>
        </authorList>
    </citation>
    <scope>NUCLEOTIDE SEQUENCE [LARGE SCALE GENOMIC DNA]</scope>
    <source>
        <strain evidence="7">NRRL Y-1933</strain>
    </source>
</reference>
<dbReference type="PANTHER" id="PTHR11732">
    <property type="entry name" value="ALDO/KETO REDUCTASE"/>
    <property type="match status" value="1"/>
</dbReference>
<dbReference type="SUPFAM" id="SSF51430">
    <property type="entry name" value="NAD(P)-linked oxidoreductase"/>
    <property type="match status" value="1"/>
</dbReference>
<sequence length="328" mass="36754">MCSIPLATDIYFNLSNGQKIPALGVGTSPPDNKPAVKEQVITAVKAGYRQIDTAWYYGTEQYVGEALKELFEEGVVKREELYIVTKYWPSLYNNPEESINQSLKRLQLDYVDLLLQHYPVAFKSGPDGLPAVPLDEAGNLVYDDDPVTGNKFIESYHKLEDLLENTSKVKAIGISNYSNPKLRKLLAAVKKHKPVVNQLEVHPLLPQQDIIDFNNQKGIRVAGFSPVGSGGAPVLKLPLVNQLAEKYNVSPNEVANAYLILQGVPSLPRTSNLERIKTNIRLPPLTREERDQLYQLGVENPERFINEPWGRGLGLKWFKGDNLSVEFD</sequence>
<evidence type="ECO:0000259" key="5">
    <source>
        <dbReference type="Pfam" id="PF00248"/>
    </source>
</evidence>
<gene>
    <name evidence="6" type="ORF">HYPBUDRAFT_152534</name>
</gene>
<dbReference type="RefSeq" id="XP_020076780.1">
    <property type="nucleotide sequence ID" value="XM_020221069.1"/>
</dbReference>
<dbReference type="GeneID" id="30995619"/>
<evidence type="ECO:0000313" key="7">
    <source>
        <dbReference type="Proteomes" id="UP000095085"/>
    </source>
</evidence>
<proteinExistence type="predicted"/>
<dbReference type="EMBL" id="KV454540">
    <property type="protein sequence ID" value="ODV67713.1"/>
    <property type="molecule type" value="Genomic_DNA"/>
</dbReference>
<feature type="non-terminal residue" evidence="6">
    <location>
        <position position="1"/>
    </location>
</feature>
<evidence type="ECO:0000256" key="4">
    <source>
        <dbReference type="PIRSR" id="PIRSR000097-3"/>
    </source>
</evidence>
<evidence type="ECO:0000256" key="2">
    <source>
        <dbReference type="PIRSR" id="PIRSR000097-1"/>
    </source>
</evidence>
<keyword evidence="1" id="KW-0560">Oxidoreductase</keyword>
<feature type="active site" description="Proton donor" evidence="2">
    <location>
        <position position="57"/>
    </location>
</feature>
<dbReference type="InterPro" id="IPR020471">
    <property type="entry name" value="AKR"/>
</dbReference>
<dbReference type="Pfam" id="PF00248">
    <property type="entry name" value="Aldo_ket_red"/>
    <property type="match status" value="1"/>
</dbReference>
<evidence type="ECO:0000256" key="1">
    <source>
        <dbReference type="ARBA" id="ARBA00023002"/>
    </source>
</evidence>
<name>A0A1E4RKE1_9ASCO</name>
<accession>A0A1E4RKE1</accession>
<evidence type="ECO:0000313" key="6">
    <source>
        <dbReference type="EMBL" id="ODV67713.1"/>
    </source>
</evidence>
<dbReference type="STRING" id="984485.A0A1E4RKE1"/>
<protein>
    <submittedName>
        <fullName evidence="6">D-arabinose dehydrogenase</fullName>
    </submittedName>
</protein>
<dbReference type="GO" id="GO:0016616">
    <property type="term" value="F:oxidoreductase activity, acting on the CH-OH group of donors, NAD or NADP as acceptor"/>
    <property type="evidence" value="ECO:0007669"/>
    <property type="project" value="UniProtKB-ARBA"/>
</dbReference>
<dbReference type="PRINTS" id="PR00069">
    <property type="entry name" value="ALDKETRDTASE"/>
</dbReference>
<dbReference type="Gene3D" id="3.20.20.100">
    <property type="entry name" value="NADP-dependent oxidoreductase domain"/>
    <property type="match status" value="1"/>
</dbReference>
<feature type="site" description="Lowers pKa of active site Tyr" evidence="4">
    <location>
        <position position="86"/>
    </location>
</feature>
<evidence type="ECO:0000256" key="3">
    <source>
        <dbReference type="PIRSR" id="PIRSR000097-2"/>
    </source>
</evidence>
<keyword evidence="7" id="KW-1185">Reference proteome</keyword>
<dbReference type="AlphaFoldDB" id="A0A1E4RKE1"/>
<dbReference type="Proteomes" id="UP000095085">
    <property type="component" value="Unassembled WGS sequence"/>
</dbReference>
<dbReference type="InterPro" id="IPR023210">
    <property type="entry name" value="NADP_OxRdtase_dom"/>
</dbReference>
<feature type="domain" description="NADP-dependent oxidoreductase" evidence="5">
    <location>
        <begin position="32"/>
        <end position="293"/>
    </location>
</feature>
<feature type="binding site" evidence="3">
    <location>
        <position position="117"/>
    </location>
    <ligand>
        <name>substrate</name>
    </ligand>
</feature>
<dbReference type="InterPro" id="IPR036812">
    <property type="entry name" value="NAD(P)_OxRdtase_dom_sf"/>
</dbReference>
<dbReference type="OrthoDB" id="416253at2759"/>